<dbReference type="Proteomes" id="UP000827872">
    <property type="component" value="Linkage Group LG07"/>
</dbReference>
<organism evidence="1 2">
    <name type="scientific">Sphaerodactylus townsendi</name>
    <dbReference type="NCBI Taxonomy" id="933632"/>
    <lineage>
        <taxon>Eukaryota</taxon>
        <taxon>Metazoa</taxon>
        <taxon>Chordata</taxon>
        <taxon>Craniata</taxon>
        <taxon>Vertebrata</taxon>
        <taxon>Euteleostomi</taxon>
        <taxon>Lepidosauria</taxon>
        <taxon>Squamata</taxon>
        <taxon>Bifurcata</taxon>
        <taxon>Gekkota</taxon>
        <taxon>Sphaerodactylidae</taxon>
        <taxon>Sphaerodactylus</taxon>
    </lineage>
</organism>
<evidence type="ECO:0000313" key="2">
    <source>
        <dbReference type="Proteomes" id="UP000827872"/>
    </source>
</evidence>
<gene>
    <name evidence="1" type="ORF">K3G42_008466</name>
</gene>
<keyword evidence="2" id="KW-1185">Reference proteome</keyword>
<dbReference type="EMBL" id="CM037620">
    <property type="protein sequence ID" value="KAH7994499.1"/>
    <property type="molecule type" value="Genomic_DNA"/>
</dbReference>
<sequence length="103" mass="10459">MQNQPPHVTRCLPPHLTSASLDPSHIVEEDDVGGVEGARSQTKLLCRQAGRQASPGSVGGGAGLCGWGYAGELCNARGQDSATCKGVGGHPEEVLSLGAISPL</sequence>
<accession>A0ACB8EQI6</accession>
<reference evidence="1" key="1">
    <citation type="submission" date="2021-08" db="EMBL/GenBank/DDBJ databases">
        <title>The first chromosome-level gecko genome reveals the dynamic sex chromosomes of Neotropical dwarf geckos (Sphaerodactylidae: Sphaerodactylus).</title>
        <authorList>
            <person name="Pinto B.J."/>
            <person name="Keating S.E."/>
            <person name="Gamble T."/>
        </authorList>
    </citation>
    <scope>NUCLEOTIDE SEQUENCE</scope>
    <source>
        <strain evidence="1">TG3544</strain>
    </source>
</reference>
<proteinExistence type="predicted"/>
<name>A0ACB8EQI6_9SAUR</name>
<comment type="caution">
    <text evidence="1">The sequence shown here is derived from an EMBL/GenBank/DDBJ whole genome shotgun (WGS) entry which is preliminary data.</text>
</comment>
<evidence type="ECO:0000313" key="1">
    <source>
        <dbReference type="EMBL" id="KAH7994499.1"/>
    </source>
</evidence>
<protein>
    <submittedName>
        <fullName evidence="1">Uncharacterized protein</fullName>
    </submittedName>
</protein>